<keyword evidence="3" id="KW-1185">Reference proteome</keyword>
<dbReference type="RefSeq" id="WP_175604349.1">
    <property type="nucleotide sequence ID" value="NZ_JABWGO010000010.1"/>
</dbReference>
<comment type="caution">
    <text evidence="2">The sequence shown here is derived from an EMBL/GenBank/DDBJ whole genome shotgun (WGS) entry which is preliminary data.</text>
</comment>
<dbReference type="InterPro" id="IPR006119">
    <property type="entry name" value="Resolv_N"/>
</dbReference>
<dbReference type="CDD" id="cd00338">
    <property type="entry name" value="Ser_Recombinase"/>
    <property type="match status" value="1"/>
</dbReference>
<evidence type="ECO:0000313" key="2">
    <source>
        <dbReference type="EMBL" id="NUW44867.1"/>
    </source>
</evidence>
<gene>
    <name evidence="2" type="ORF">HT134_32775</name>
</gene>
<dbReference type="PROSITE" id="PS51737">
    <property type="entry name" value="RECOMBINASE_DNA_BIND"/>
    <property type="match status" value="1"/>
</dbReference>
<dbReference type="Pfam" id="PF07508">
    <property type="entry name" value="Recombinase"/>
    <property type="match status" value="1"/>
</dbReference>
<accession>A0A7Y6MEF7</accession>
<dbReference type="InterPro" id="IPR036162">
    <property type="entry name" value="Resolvase-like_N_sf"/>
</dbReference>
<dbReference type="Gene3D" id="3.90.1750.20">
    <property type="entry name" value="Putative Large Serine Recombinase, Chain B, Domain 2"/>
    <property type="match status" value="1"/>
</dbReference>
<protein>
    <submittedName>
        <fullName evidence="2">Recombinase family protein</fullName>
    </submittedName>
</protein>
<sequence length="502" mass="56738">MTIVPVISYARISADIRRDEHGVQDQHRLNRETAERQGWTVVHEYTDNDKSAAKADVVRDDFEAMLRALRAGELPDGTAVQGVVIVAEDRLARRPGDYERFVEAITYQDGRVFADARGPKDLYSEDAESMGLFGAVISKMEVRKMQRRMRRSHRMRAEQGLPVGGTRPFGWKSDRLTLDPKEAPLVRQAVLDLIAGRSLHSITNQWRREGVKTSLGNEWTPPSLKINVQNPRICGWREINGELVRDSEGNPVVGQWEPIVTPEQWMAVKNIFDARRGHFVYRDGRVGHILAPDFREPNYLLTGFLRCGRAKPDGSLCNTSLRVTHSKDCVQHIYICPGKTVGGCGGLGRRGDMVDLFISEAVLAKLEQVQLAASATPAEWPGQAEYEGAKTRLEELRVQWTAGNITNELFFSTAPDLEKRIARLRTEAQGFTAAAQRRQARSDTDISDIRRRWYLPEEEDGLPLTIKRSYIREALLAVIIYPSGKGRRTFNPDLLEPIWREG</sequence>
<feature type="domain" description="Recombinase" evidence="1">
    <location>
        <begin position="168"/>
        <end position="278"/>
    </location>
</feature>
<dbReference type="GO" id="GO:0000150">
    <property type="term" value="F:DNA strand exchange activity"/>
    <property type="evidence" value="ECO:0007669"/>
    <property type="project" value="InterPro"/>
</dbReference>
<dbReference type="InterPro" id="IPR038109">
    <property type="entry name" value="DNA_bind_recomb_sf"/>
</dbReference>
<dbReference type="SUPFAM" id="SSF53041">
    <property type="entry name" value="Resolvase-like"/>
    <property type="match status" value="1"/>
</dbReference>
<dbReference type="InterPro" id="IPR011109">
    <property type="entry name" value="DNA_bind_recombinase_dom"/>
</dbReference>
<dbReference type="PANTHER" id="PTHR30461:SF23">
    <property type="entry name" value="DNA RECOMBINASE-RELATED"/>
    <property type="match status" value="1"/>
</dbReference>
<organism evidence="2 3">
    <name type="scientific">Nonomuraea rhodomycinica</name>
    <dbReference type="NCBI Taxonomy" id="1712872"/>
    <lineage>
        <taxon>Bacteria</taxon>
        <taxon>Bacillati</taxon>
        <taxon>Actinomycetota</taxon>
        <taxon>Actinomycetes</taxon>
        <taxon>Streptosporangiales</taxon>
        <taxon>Streptosporangiaceae</taxon>
        <taxon>Nonomuraea</taxon>
    </lineage>
</organism>
<proteinExistence type="predicted"/>
<dbReference type="Proteomes" id="UP000546126">
    <property type="component" value="Unassembled WGS sequence"/>
</dbReference>
<dbReference type="SMART" id="SM00857">
    <property type="entry name" value="Resolvase"/>
    <property type="match status" value="1"/>
</dbReference>
<dbReference type="PANTHER" id="PTHR30461">
    <property type="entry name" value="DNA-INVERTASE FROM LAMBDOID PROPHAGE"/>
    <property type="match status" value="1"/>
</dbReference>
<reference evidence="2 3" key="1">
    <citation type="submission" date="2020-06" db="EMBL/GenBank/DDBJ databases">
        <authorList>
            <person name="Chanama M."/>
        </authorList>
    </citation>
    <scope>NUCLEOTIDE SEQUENCE [LARGE SCALE GENOMIC DNA]</scope>
    <source>
        <strain evidence="2 3">TBRC6557</strain>
    </source>
</reference>
<dbReference type="EMBL" id="JABWGO010000010">
    <property type="protein sequence ID" value="NUW44867.1"/>
    <property type="molecule type" value="Genomic_DNA"/>
</dbReference>
<dbReference type="AlphaFoldDB" id="A0A7Y6MEF7"/>
<evidence type="ECO:0000259" key="1">
    <source>
        <dbReference type="PROSITE" id="PS51737"/>
    </source>
</evidence>
<evidence type="ECO:0000313" key="3">
    <source>
        <dbReference type="Proteomes" id="UP000546126"/>
    </source>
</evidence>
<dbReference type="Gene3D" id="3.40.50.1390">
    <property type="entry name" value="Resolvase, N-terminal catalytic domain"/>
    <property type="match status" value="1"/>
</dbReference>
<dbReference type="Pfam" id="PF00239">
    <property type="entry name" value="Resolvase"/>
    <property type="match status" value="1"/>
</dbReference>
<dbReference type="GO" id="GO:0003677">
    <property type="term" value="F:DNA binding"/>
    <property type="evidence" value="ECO:0007669"/>
    <property type="project" value="InterPro"/>
</dbReference>
<dbReference type="InterPro" id="IPR050639">
    <property type="entry name" value="SSR_resolvase"/>
</dbReference>
<name>A0A7Y6MEF7_9ACTN</name>